<sequence length="112" mass="12096">MATSLQFCQHVERIALCVASPPYEDLFRTTCLVGLLLICIQLTEGVVPLEGGVHRLGSTEQPVCFGFQTGIDYEMSELVSDDPVQSSGLCPLSLSWCIHDFESSGVVTADVS</sequence>
<gene>
    <name evidence="1" type="ORF">M9H77_09292</name>
</gene>
<reference evidence="2" key="1">
    <citation type="journal article" date="2023" name="Nat. Plants">
        <title>Single-cell RNA sequencing provides a high-resolution roadmap for understanding the multicellular compartmentation of specialized metabolism.</title>
        <authorList>
            <person name="Sun S."/>
            <person name="Shen X."/>
            <person name="Li Y."/>
            <person name="Li Y."/>
            <person name="Wang S."/>
            <person name="Li R."/>
            <person name="Zhang H."/>
            <person name="Shen G."/>
            <person name="Guo B."/>
            <person name="Wei J."/>
            <person name="Xu J."/>
            <person name="St-Pierre B."/>
            <person name="Chen S."/>
            <person name="Sun C."/>
        </authorList>
    </citation>
    <scope>NUCLEOTIDE SEQUENCE [LARGE SCALE GENOMIC DNA]</scope>
</reference>
<evidence type="ECO:0000313" key="1">
    <source>
        <dbReference type="EMBL" id="KAI5678342.1"/>
    </source>
</evidence>
<organism evidence="1 2">
    <name type="scientific">Catharanthus roseus</name>
    <name type="common">Madagascar periwinkle</name>
    <name type="synonym">Vinca rosea</name>
    <dbReference type="NCBI Taxonomy" id="4058"/>
    <lineage>
        <taxon>Eukaryota</taxon>
        <taxon>Viridiplantae</taxon>
        <taxon>Streptophyta</taxon>
        <taxon>Embryophyta</taxon>
        <taxon>Tracheophyta</taxon>
        <taxon>Spermatophyta</taxon>
        <taxon>Magnoliopsida</taxon>
        <taxon>eudicotyledons</taxon>
        <taxon>Gunneridae</taxon>
        <taxon>Pentapetalae</taxon>
        <taxon>asterids</taxon>
        <taxon>lamiids</taxon>
        <taxon>Gentianales</taxon>
        <taxon>Apocynaceae</taxon>
        <taxon>Rauvolfioideae</taxon>
        <taxon>Vinceae</taxon>
        <taxon>Catharanthinae</taxon>
        <taxon>Catharanthus</taxon>
    </lineage>
</organism>
<name>A0ACC0C0I1_CATRO</name>
<keyword evidence="2" id="KW-1185">Reference proteome</keyword>
<proteinExistence type="predicted"/>
<comment type="caution">
    <text evidence="1">The sequence shown here is derived from an EMBL/GenBank/DDBJ whole genome shotgun (WGS) entry which is preliminary data.</text>
</comment>
<evidence type="ECO:0000313" key="2">
    <source>
        <dbReference type="Proteomes" id="UP001060085"/>
    </source>
</evidence>
<dbReference type="EMBL" id="CM044702">
    <property type="protein sequence ID" value="KAI5678342.1"/>
    <property type="molecule type" value="Genomic_DNA"/>
</dbReference>
<dbReference type="Proteomes" id="UP001060085">
    <property type="component" value="Linkage Group LG02"/>
</dbReference>
<accession>A0ACC0C0I1</accession>
<protein>
    <submittedName>
        <fullName evidence="1">Uncharacterized protein</fullName>
    </submittedName>
</protein>